<dbReference type="EMBL" id="GGEC01067904">
    <property type="protein sequence ID" value="MBX48388.1"/>
    <property type="molecule type" value="Transcribed_RNA"/>
</dbReference>
<protein>
    <submittedName>
        <fullName evidence="1">Uncharacterized protein</fullName>
    </submittedName>
</protein>
<sequence length="31" mass="3624">MHQWCILWLTPQMSPACSQGVVFLLCFCYAF</sequence>
<evidence type="ECO:0000313" key="1">
    <source>
        <dbReference type="EMBL" id="MBX48388.1"/>
    </source>
</evidence>
<proteinExistence type="predicted"/>
<organism evidence="1">
    <name type="scientific">Rhizophora mucronata</name>
    <name type="common">Asiatic mangrove</name>
    <dbReference type="NCBI Taxonomy" id="61149"/>
    <lineage>
        <taxon>Eukaryota</taxon>
        <taxon>Viridiplantae</taxon>
        <taxon>Streptophyta</taxon>
        <taxon>Embryophyta</taxon>
        <taxon>Tracheophyta</taxon>
        <taxon>Spermatophyta</taxon>
        <taxon>Magnoliopsida</taxon>
        <taxon>eudicotyledons</taxon>
        <taxon>Gunneridae</taxon>
        <taxon>Pentapetalae</taxon>
        <taxon>rosids</taxon>
        <taxon>fabids</taxon>
        <taxon>Malpighiales</taxon>
        <taxon>Rhizophoraceae</taxon>
        <taxon>Rhizophora</taxon>
    </lineage>
</organism>
<dbReference type="AlphaFoldDB" id="A0A2P2P0Y0"/>
<accession>A0A2P2P0Y0</accession>
<name>A0A2P2P0Y0_RHIMU</name>
<reference evidence="1" key="1">
    <citation type="submission" date="2018-02" db="EMBL/GenBank/DDBJ databases">
        <title>Rhizophora mucronata_Transcriptome.</title>
        <authorList>
            <person name="Meera S.P."/>
            <person name="Sreeshan A."/>
            <person name="Augustine A."/>
        </authorList>
    </citation>
    <scope>NUCLEOTIDE SEQUENCE</scope>
    <source>
        <tissue evidence="1">Leaf</tissue>
    </source>
</reference>